<dbReference type="Gene3D" id="3.10.450.50">
    <property type="match status" value="1"/>
</dbReference>
<feature type="domain" description="SnoaL-like" evidence="1">
    <location>
        <begin position="8"/>
        <end position="106"/>
    </location>
</feature>
<reference evidence="2 3" key="1">
    <citation type="submission" date="2015-10" db="EMBL/GenBank/DDBJ databases">
        <title>Conservation of the essential genome among Caulobacter and Brevundimonas species.</title>
        <authorList>
            <person name="Scott D."/>
            <person name="Ely B."/>
        </authorList>
    </citation>
    <scope>NUCLEOTIDE SEQUENCE [LARGE SCALE GENOMIC DNA]</scope>
    <source>
        <strain evidence="2 3">CB4</strain>
    </source>
</reference>
<dbReference type="Proteomes" id="UP000056905">
    <property type="component" value="Chromosome"/>
</dbReference>
<dbReference type="InterPro" id="IPR032710">
    <property type="entry name" value="NTF2-like_dom_sf"/>
</dbReference>
<proteinExistence type="predicted"/>
<dbReference type="PIRSF" id="PIRSF030561">
    <property type="entry name" value="UCP030561"/>
    <property type="match status" value="1"/>
</dbReference>
<dbReference type="InterPro" id="IPR037401">
    <property type="entry name" value="SnoaL-like"/>
</dbReference>
<accession>A0A0P0NZV2</accession>
<evidence type="ECO:0000259" key="1">
    <source>
        <dbReference type="Pfam" id="PF12680"/>
    </source>
</evidence>
<dbReference type="AlphaFoldDB" id="A0A0P0NZV2"/>
<dbReference type="KEGG" id="chq:AQ619_08485"/>
<gene>
    <name evidence="2" type="ORF">AQ619_08485</name>
</gene>
<dbReference type="OrthoDB" id="9799296at2"/>
<dbReference type="Pfam" id="PF12680">
    <property type="entry name" value="SnoaL_2"/>
    <property type="match status" value="1"/>
</dbReference>
<protein>
    <submittedName>
        <fullName evidence="2">NTF2 enzyme family protein</fullName>
    </submittedName>
</protein>
<dbReference type="InterPro" id="IPR008317">
    <property type="entry name" value="UCP030561"/>
</dbReference>
<dbReference type="EMBL" id="CP013002">
    <property type="protein sequence ID" value="ALL13385.1"/>
    <property type="molecule type" value="Genomic_DNA"/>
</dbReference>
<organism evidence="2 3">
    <name type="scientific">Caulobacter henricii</name>
    <dbReference type="NCBI Taxonomy" id="69395"/>
    <lineage>
        <taxon>Bacteria</taxon>
        <taxon>Pseudomonadati</taxon>
        <taxon>Pseudomonadota</taxon>
        <taxon>Alphaproteobacteria</taxon>
        <taxon>Caulobacterales</taxon>
        <taxon>Caulobacteraceae</taxon>
        <taxon>Caulobacter</taxon>
    </lineage>
</organism>
<sequence>MSFAAVAQAQLDAYNAQDVDGLCRHFADDMAVADLNAEPNLHGVEAFRERHLGLFAQFPDNRAELLSRVVIGNKVIDHERVFRSPDATPFEVAAIYTFAGEKIARVDFVKA</sequence>
<dbReference type="STRING" id="69395.AQ619_08485"/>
<dbReference type="SUPFAM" id="SSF54427">
    <property type="entry name" value="NTF2-like"/>
    <property type="match status" value="1"/>
</dbReference>
<evidence type="ECO:0000313" key="2">
    <source>
        <dbReference type="EMBL" id="ALL13385.1"/>
    </source>
</evidence>
<dbReference type="RefSeq" id="WP_062146342.1">
    <property type="nucleotide sequence ID" value="NZ_CP013002.1"/>
</dbReference>
<keyword evidence="3" id="KW-1185">Reference proteome</keyword>
<evidence type="ECO:0000313" key="3">
    <source>
        <dbReference type="Proteomes" id="UP000056905"/>
    </source>
</evidence>
<name>A0A0P0NZV2_9CAUL</name>